<dbReference type="Proteomes" id="UP000246303">
    <property type="component" value="Unassembled WGS sequence"/>
</dbReference>
<dbReference type="OrthoDB" id="3720724at2"/>
<dbReference type="AlphaFoldDB" id="A0A2V3DUJ4"/>
<evidence type="ECO:0000313" key="1">
    <source>
        <dbReference type="EMBL" id="PXA66776.1"/>
    </source>
</evidence>
<proteinExistence type="predicted"/>
<dbReference type="EMBL" id="QHLZ01000002">
    <property type="protein sequence ID" value="PXA66776.1"/>
    <property type="molecule type" value="Genomic_DNA"/>
</dbReference>
<reference evidence="1 2" key="1">
    <citation type="submission" date="2018-05" db="EMBL/GenBank/DDBJ databases">
        <title>Genetic diversity of glacier-inhabiting Cryobacterium bacteria in China and description of Cryobacterium mengkeensis sp. nov. and Arthrobacter glacialis sp. nov.</title>
        <authorList>
            <person name="Liu Q."/>
            <person name="Xin Y.-H."/>
        </authorList>
    </citation>
    <scope>NUCLEOTIDE SEQUENCE [LARGE SCALE GENOMIC DNA]</scope>
    <source>
        <strain evidence="1 2">GP3</strain>
    </source>
</reference>
<keyword evidence="2" id="KW-1185">Reference proteome</keyword>
<dbReference type="RefSeq" id="WP_110105091.1">
    <property type="nucleotide sequence ID" value="NZ_JACBZZ010000001.1"/>
</dbReference>
<organism evidence="1 2">
    <name type="scientific">Arthrobacter psychrochitiniphilus</name>
    <dbReference type="NCBI Taxonomy" id="291045"/>
    <lineage>
        <taxon>Bacteria</taxon>
        <taxon>Bacillati</taxon>
        <taxon>Actinomycetota</taxon>
        <taxon>Actinomycetes</taxon>
        <taxon>Micrococcales</taxon>
        <taxon>Micrococcaceae</taxon>
        <taxon>Arthrobacter</taxon>
    </lineage>
</organism>
<sequence>MRREDLDAYVREGLGAMERLDVEFEDLFESEDVTGLNAAWLRAQPGLLVLEETKVTAPIAERVSWRSAMALRQDATGSMP</sequence>
<evidence type="ECO:0000313" key="2">
    <source>
        <dbReference type="Proteomes" id="UP000246303"/>
    </source>
</evidence>
<accession>A0A2V3DUJ4</accession>
<gene>
    <name evidence="1" type="ORF">CVS29_04185</name>
</gene>
<protein>
    <submittedName>
        <fullName evidence="1">Uncharacterized protein</fullName>
    </submittedName>
</protein>
<comment type="caution">
    <text evidence="1">The sequence shown here is derived from an EMBL/GenBank/DDBJ whole genome shotgun (WGS) entry which is preliminary data.</text>
</comment>
<name>A0A2V3DUJ4_9MICC</name>